<feature type="compositionally biased region" description="Basic and acidic residues" evidence="7">
    <location>
        <begin position="155"/>
        <end position="166"/>
    </location>
</feature>
<dbReference type="GO" id="GO:0005634">
    <property type="term" value="C:nucleus"/>
    <property type="evidence" value="ECO:0007669"/>
    <property type="project" value="UniProtKB-SubCell"/>
</dbReference>
<feature type="compositionally biased region" description="Polar residues" evidence="7">
    <location>
        <begin position="199"/>
        <end position="209"/>
    </location>
</feature>
<dbReference type="PANTHER" id="PTHR11829">
    <property type="entry name" value="FORKHEAD BOX PROTEIN"/>
    <property type="match status" value="1"/>
</dbReference>
<dbReference type="AlphaFoldDB" id="D3K2B3"/>
<dbReference type="PROSITE" id="PS00658">
    <property type="entry name" value="FORK_HEAD_2"/>
    <property type="match status" value="1"/>
</dbReference>
<dbReference type="InterPro" id="IPR050211">
    <property type="entry name" value="FOX_domain-containing"/>
</dbReference>
<dbReference type="Pfam" id="PF00250">
    <property type="entry name" value="Forkhead"/>
    <property type="match status" value="1"/>
</dbReference>
<dbReference type="InterPro" id="IPR030456">
    <property type="entry name" value="TF_fork_head_CS_2"/>
</dbReference>
<feature type="region of interest" description="Disordered" evidence="7">
    <location>
        <begin position="352"/>
        <end position="381"/>
    </location>
</feature>
<feature type="non-terminal residue" evidence="9">
    <location>
        <position position="1"/>
    </location>
</feature>
<evidence type="ECO:0000256" key="7">
    <source>
        <dbReference type="SAM" id="MobiDB-lite"/>
    </source>
</evidence>
<evidence type="ECO:0000256" key="2">
    <source>
        <dbReference type="ARBA" id="ARBA00023015"/>
    </source>
</evidence>
<evidence type="ECO:0000259" key="8">
    <source>
        <dbReference type="PROSITE" id="PS50039"/>
    </source>
</evidence>
<keyword evidence="4" id="KW-0804">Transcription</keyword>
<feature type="region of interest" description="Disordered" evidence="7">
    <location>
        <begin position="180"/>
        <end position="219"/>
    </location>
</feature>
<sequence>HHNPKDMVKPPYSYIALIAMSIMSQPDKKITLNGIYQFIMDRFPYYRENKQGWQNSIRHNLSLSECFVKIPRDDKKPGKGSYWTLDPDSYNMFDNGSYLRRRRRFKKKDVAKEKEERDRQGRGLCVGESGCDGSDEPSSEKDGVTVPQHKPHVSHRPDAGVKVETYKDNSGSNHIIKIEPSEAVGAPQPAAPGPDCLGGQQQERPTSVNRLPLTGAGMHQDNTMNTFSVENIMTSSADLACARSSSLQLGSPSSNLAYTGYRPSCGMAGETSSSPAGVAAYACNNMTQGHIPPVAASMYSGSMTTLSDDVLTSHQASMQYARQSTNWYSDDPGSSSGSNPYAVFDSSRLLASQAPAAGPQPPQTAGSNSPSCQLAFRTPYK</sequence>
<dbReference type="GO" id="GO:0030154">
    <property type="term" value="P:cell differentiation"/>
    <property type="evidence" value="ECO:0007669"/>
    <property type="project" value="TreeGrafter"/>
</dbReference>
<dbReference type="GO" id="GO:0009653">
    <property type="term" value="P:anatomical structure morphogenesis"/>
    <property type="evidence" value="ECO:0007669"/>
    <property type="project" value="TreeGrafter"/>
</dbReference>
<name>D3K2B3_CAPTE</name>
<dbReference type="Gene3D" id="1.10.10.10">
    <property type="entry name" value="Winged helix-like DNA-binding domain superfamily/Winged helix DNA-binding domain"/>
    <property type="match status" value="1"/>
</dbReference>
<keyword evidence="3 6" id="KW-0238">DNA-binding</keyword>
<dbReference type="EMBL" id="GU357815">
    <property type="protein sequence ID" value="ADC35031.1"/>
    <property type="molecule type" value="mRNA"/>
</dbReference>
<feature type="DNA-binding region" description="Fork-head" evidence="6">
    <location>
        <begin position="9"/>
        <end position="103"/>
    </location>
</feature>
<comment type="subcellular location">
    <subcellularLocation>
        <location evidence="1 6">Nucleus</location>
    </subcellularLocation>
</comment>
<feature type="compositionally biased region" description="Low complexity" evidence="7">
    <location>
        <begin position="352"/>
        <end position="367"/>
    </location>
</feature>
<dbReference type="InterPro" id="IPR036390">
    <property type="entry name" value="WH_DNA-bd_sf"/>
</dbReference>
<evidence type="ECO:0000256" key="4">
    <source>
        <dbReference type="ARBA" id="ARBA00023163"/>
    </source>
</evidence>
<dbReference type="GO" id="GO:0000981">
    <property type="term" value="F:DNA-binding transcription factor activity, RNA polymerase II-specific"/>
    <property type="evidence" value="ECO:0007669"/>
    <property type="project" value="TreeGrafter"/>
</dbReference>
<protein>
    <submittedName>
        <fullName evidence="9">Fox/forkhead</fullName>
    </submittedName>
</protein>
<gene>
    <name evidence="9" type="primary">foxC</name>
</gene>
<keyword evidence="5 6" id="KW-0539">Nucleus</keyword>
<keyword evidence="2" id="KW-0805">Transcription regulation</keyword>
<proteinExistence type="evidence at transcript level"/>
<dbReference type="FunFam" id="1.10.10.10:FF:000016">
    <property type="entry name" value="Forkhead box protein I1"/>
    <property type="match status" value="1"/>
</dbReference>
<evidence type="ECO:0000313" key="9">
    <source>
        <dbReference type="EMBL" id="ADC35031.1"/>
    </source>
</evidence>
<accession>D3K2B3</accession>
<dbReference type="PROSITE" id="PS50039">
    <property type="entry name" value="FORK_HEAD_3"/>
    <property type="match status" value="1"/>
</dbReference>
<evidence type="ECO:0000256" key="6">
    <source>
        <dbReference type="PROSITE-ProRule" id="PRU00089"/>
    </source>
</evidence>
<organism evidence="9">
    <name type="scientific">Capitella teleta</name>
    <name type="common">Polychaete worm</name>
    <dbReference type="NCBI Taxonomy" id="283909"/>
    <lineage>
        <taxon>Eukaryota</taxon>
        <taxon>Metazoa</taxon>
        <taxon>Spiralia</taxon>
        <taxon>Lophotrochozoa</taxon>
        <taxon>Annelida</taxon>
        <taxon>Polychaeta</taxon>
        <taxon>Sedentaria</taxon>
        <taxon>Scolecida</taxon>
        <taxon>Capitellidae</taxon>
        <taxon>Capitella</taxon>
    </lineage>
</organism>
<dbReference type="InterPro" id="IPR001766">
    <property type="entry name" value="Fork_head_dom"/>
</dbReference>
<feature type="domain" description="Fork-head" evidence="8">
    <location>
        <begin position="9"/>
        <end position="103"/>
    </location>
</feature>
<feature type="compositionally biased region" description="Basic and acidic residues" evidence="7">
    <location>
        <begin position="108"/>
        <end position="121"/>
    </location>
</feature>
<dbReference type="GO" id="GO:0000978">
    <property type="term" value="F:RNA polymerase II cis-regulatory region sequence-specific DNA binding"/>
    <property type="evidence" value="ECO:0007669"/>
    <property type="project" value="TreeGrafter"/>
</dbReference>
<dbReference type="PRINTS" id="PR00053">
    <property type="entry name" value="FORKHEAD"/>
</dbReference>
<evidence type="ECO:0000256" key="1">
    <source>
        <dbReference type="ARBA" id="ARBA00004123"/>
    </source>
</evidence>
<feature type="region of interest" description="Disordered" evidence="7">
    <location>
        <begin position="106"/>
        <end position="166"/>
    </location>
</feature>
<dbReference type="SUPFAM" id="SSF46785">
    <property type="entry name" value="Winged helix' DNA-binding domain"/>
    <property type="match status" value="1"/>
</dbReference>
<reference evidence="9" key="1">
    <citation type="journal article" date="2010" name="Dev. Biol.">
        <title>Clustered Fox genes in lophotrochozoans and the evolution of the bilaterian Fox gene cluster.</title>
        <authorList>
            <person name="Shimeld S.M."/>
            <person name="Boyle M.J."/>
            <person name="Brunet T."/>
            <person name="Luke G.N."/>
            <person name="Seaver E.C."/>
        </authorList>
    </citation>
    <scope>NUCLEOTIDE SEQUENCE</scope>
</reference>
<dbReference type="SMART" id="SM00339">
    <property type="entry name" value="FH"/>
    <property type="match status" value="1"/>
</dbReference>
<dbReference type="InterPro" id="IPR036388">
    <property type="entry name" value="WH-like_DNA-bd_sf"/>
</dbReference>
<dbReference type="PANTHER" id="PTHR11829:SF388">
    <property type="entry name" value="FORK HEAD DOMAIN-CONTAINING PROTEIN L1-RELATED"/>
    <property type="match status" value="1"/>
</dbReference>
<evidence type="ECO:0000256" key="3">
    <source>
        <dbReference type="ARBA" id="ARBA00023125"/>
    </source>
</evidence>
<feature type="non-terminal residue" evidence="9">
    <location>
        <position position="381"/>
    </location>
</feature>
<evidence type="ECO:0000256" key="5">
    <source>
        <dbReference type="ARBA" id="ARBA00023242"/>
    </source>
</evidence>